<dbReference type="SUPFAM" id="SSF75304">
    <property type="entry name" value="Amidase signature (AS) enzymes"/>
    <property type="match status" value="1"/>
</dbReference>
<feature type="domain" description="Amidase" evidence="2">
    <location>
        <begin position="25"/>
        <end position="434"/>
    </location>
</feature>
<name>A0A6A6ITA2_9PLEO</name>
<dbReference type="EMBL" id="ML987191">
    <property type="protein sequence ID" value="KAF2253626.1"/>
    <property type="molecule type" value="Genomic_DNA"/>
</dbReference>
<evidence type="ECO:0000313" key="3">
    <source>
        <dbReference type="EMBL" id="KAF2253626.1"/>
    </source>
</evidence>
<keyword evidence="4" id="KW-1185">Reference proteome</keyword>
<sequence length="506" mass="54878">MLDLRTADVKTLRTLLESQRISSVDLVELYLSQIHKHNRYLRAVLFTAPEGDLLERAKVLDEERAQGKVRGPLHGIPILVKDNIATHPSLGMPTSAGNTALLESRTTKNARLVDDLLAAGMLIVGKTNLSELSSMKSMNMPSGWSAVGGQTQSAYVRGGFRKDDSRDGHSSPSGSSSGSAVSVSAGFAPLAIGTETDGSIMFPSGRAALYSMKPTHGLVSLDGIVPVCHVFDSAGPMAKSPYDLALLLDVLVGGKDGGTSYTEDISNSWTNISVATLDPEKWVLPPSMLKPIEVATVQINKEIKAAYEKLGSLAKSVRQNVVLPMPDRFVLNGKMSEAMVQLADFPVDLKRYLDGLDTSPVRTLDELIQWNDDHADEELPPYAPSQDSLHRAKNLHLTKQEYDEHLQHCRLTARDHGVEKAFKEYGVDIILGPNDSPLPLLATCGGYPVASLPLGYLDYNGRPFGLIALAPRHGEARLIKVASAWEATFGPRRPPVLEMTVTSRQT</sequence>
<proteinExistence type="predicted"/>
<dbReference type="RefSeq" id="XP_033688630.1">
    <property type="nucleotide sequence ID" value="XM_033824747.1"/>
</dbReference>
<dbReference type="InterPro" id="IPR023631">
    <property type="entry name" value="Amidase_dom"/>
</dbReference>
<reference evidence="3" key="1">
    <citation type="journal article" date="2020" name="Stud. Mycol.">
        <title>101 Dothideomycetes genomes: a test case for predicting lifestyles and emergence of pathogens.</title>
        <authorList>
            <person name="Haridas S."/>
            <person name="Albert R."/>
            <person name="Binder M."/>
            <person name="Bloem J."/>
            <person name="Labutti K."/>
            <person name="Salamov A."/>
            <person name="Andreopoulos B."/>
            <person name="Baker S."/>
            <person name="Barry K."/>
            <person name="Bills G."/>
            <person name="Bluhm B."/>
            <person name="Cannon C."/>
            <person name="Castanera R."/>
            <person name="Culley D."/>
            <person name="Daum C."/>
            <person name="Ezra D."/>
            <person name="Gonzalez J."/>
            <person name="Henrissat B."/>
            <person name="Kuo A."/>
            <person name="Liang C."/>
            <person name="Lipzen A."/>
            <person name="Lutzoni F."/>
            <person name="Magnuson J."/>
            <person name="Mondo S."/>
            <person name="Nolan M."/>
            <person name="Ohm R."/>
            <person name="Pangilinan J."/>
            <person name="Park H.-J."/>
            <person name="Ramirez L."/>
            <person name="Alfaro M."/>
            <person name="Sun H."/>
            <person name="Tritt A."/>
            <person name="Yoshinaga Y."/>
            <person name="Zwiers L.-H."/>
            <person name="Turgeon B."/>
            <person name="Goodwin S."/>
            <person name="Spatafora J."/>
            <person name="Crous P."/>
            <person name="Grigoriev I."/>
        </authorList>
    </citation>
    <scope>NUCLEOTIDE SEQUENCE</scope>
    <source>
        <strain evidence="3">CBS 122368</strain>
    </source>
</reference>
<feature type="compositionally biased region" description="Low complexity" evidence="1">
    <location>
        <begin position="170"/>
        <end position="181"/>
    </location>
</feature>
<dbReference type="AlphaFoldDB" id="A0A6A6ITA2"/>
<dbReference type="Pfam" id="PF01425">
    <property type="entry name" value="Amidase"/>
    <property type="match status" value="1"/>
</dbReference>
<evidence type="ECO:0000259" key="2">
    <source>
        <dbReference type="Pfam" id="PF01425"/>
    </source>
</evidence>
<dbReference type="PANTHER" id="PTHR42678:SF34">
    <property type="entry name" value="OS04G0183300 PROTEIN"/>
    <property type="match status" value="1"/>
</dbReference>
<dbReference type="GeneID" id="54578077"/>
<feature type="compositionally biased region" description="Basic and acidic residues" evidence="1">
    <location>
        <begin position="160"/>
        <end position="169"/>
    </location>
</feature>
<evidence type="ECO:0000313" key="4">
    <source>
        <dbReference type="Proteomes" id="UP000800094"/>
    </source>
</evidence>
<dbReference type="Gene3D" id="3.90.1300.10">
    <property type="entry name" value="Amidase signature (AS) domain"/>
    <property type="match status" value="1"/>
</dbReference>
<accession>A0A6A6ITA2</accession>
<protein>
    <submittedName>
        <fullName evidence="3">Amidase signature enzyme</fullName>
    </submittedName>
</protein>
<feature type="region of interest" description="Disordered" evidence="1">
    <location>
        <begin position="159"/>
        <end position="181"/>
    </location>
</feature>
<gene>
    <name evidence="3" type="ORF">BU26DRAFT_450563</name>
</gene>
<dbReference type="PANTHER" id="PTHR42678">
    <property type="entry name" value="AMIDASE"/>
    <property type="match status" value="1"/>
</dbReference>
<evidence type="ECO:0000256" key="1">
    <source>
        <dbReference type="SAM" id="MobiDB-lite"/>
    </source>
</evidence>
<organism evidence="3 4">
    <name type="scientific">Trematosphaeria pertusa</name>
    <dbReference type="NCBI Taxonomy" id="390896"/>
    <lineage>
        <taxon>Eukaryota</taxon>
        <taxon>Fungi</taxon>
        <taxon>Dikarya</taxon>
        <taxon>Ascomycota</taxon>
        <taxon>Pezizomycotina</taxon>
        <taxon>Dothideomycetes</taxon>
        <taxon>Pleosporomycetidae</taxon>
        <taxon>Pleosporales</taxon>
        <taxon>Massarineae</taxon>
        <taxon>Trematosphaeriaceae</taxon>
        <taxon>Trematosphaeria</taxon>
    </lineage>
</organism>
<dbReference type="OrthoDB" id="566138at2759"/>
<dbReference type="InterPro" id="IPR036928">
    <property type="entry name" value="AS_sf"/>
</dbReference>
<dbReference type="Proteomes" id="UP000800094">
    <property type="component" value="Unassembled WGS sequence"/>
</dbReference>